<evidence type="ECO:0000313" key="4">
    <source>
        <dbReference type="Proteomes" id="UP000007800"/>
    </source>
</evidence>
<feature type="region of interest" description="Disordered" evidence="1">
    <location>
        <begin position="400"/>
        <end position="485"/>
    </location>
</feature>
<dbReference type="SUPFAM" id="SSF81301">
    <property type="entry name" value="Nucleotidyltransferase"/>
    <property type="match status" value="1"/>
</dbReference>
<dbReference type="SUPFAM" id="SSF81631">
    <property type="entry name" value="PAP/OAS1 substrate-binding domain"/>
    <property type="match status" value="1"/>
</dbReference>
<dbReference type="InParanoid" id="C5M0A7"/>
<dbReference type="EMBL" id="GG687029">
    <property type="protein sequence ID" value="EEQ97596.1"/>
    <property type="molecule type" value="Genomic_DNA"/>
</dbReference>
<reference evidence="3 4" key="1">
    <citation type="submission" date="2008-07" db="EMBL/GenBank/DDBJ databases">
        <authorList>
            <person name="El-Sayed N."/>
            <person name="Caler E."/>
            <person name="Inman J."/>
            <person name="Amedeo P."/>
            <person name="Hass B."/>
            <person name="Wortman J."/>
        </authorList>
    </citation>
    <scope>NUCLEOTIDE SEQUENCE [LARGE SCALE GENOMIC DNA]</scope>
    <source>
        <strain evidence="4">ATCC 50983 / TXsc</strain>
    </source>
</reference>
<dbReference type="Pfam" id="PF22600">
    <property type="entry name" value="MTPAP-like_central"/>
    <property type="match status" value="1"/>
</dbReference>
<dbReference type="GO" id="GO:0016779">
    <property type="term" value="F:nucleotidyltransferase activity"/>
    <property type="evidence" value="ECO:0007669"/>
    <property type="project" value="TreeGrafter"/>
</dbReference>
<dbReference type="Gene3D" id="3.30.460.10">
    <property type="entry name" value="Beta Polymerase, domain 2"/>
    <property type="match status" value="1"/>
</dbReference>
<feature type="compositionally biased region" description="Acidic residues" evidence="1">
    <location>
        <begin position="409"/>
        <end position="420"/>
    </location>
</feature>
<protein>
    <recommendedName>
        <fullName evidence="2">Poly(A) RNA polymerase mitochondrial-like central palm domain-containing protein</fullName>
    </recommendedName>
</protein>
<feature type="compositionally biased region" description="Basic residues" evidence="1">
    <location>
        <begin position="465"/>
        <end position="485"/>
    </location>
</feature>
<dbReference type="RefSeq" id="XP_002764879.1">
    <property type="nucleotide sequence ID" value="XM_002764833.1"/>
</dbReference>
<dbReference type="Gene3D" id="1.10.1410.10">
    <property type="match status" value="1"/>
</dbReference>
<feature type="compositionally biased region" description="Low complexity" evidence="1">
    <location>
        <begin position="143"/>
        <end position="156"/>
    </location>
</feature>
<dbReference type="PANTHER" id="PTHR12271:SF123">
    <property type="entry name" value="PROTEIN HESO1"/>
    <property type="match status" value="1"/>
</dbReference>
<dbReference type="InterPro" id="IPR054708">
    <property type="entry name" value="MTPAP-like_central"/>
</dbReference>
<dbReference type="GeneID" id="9036793"/>
<feature type="domain" description="Poly(A) RNA polymerase mitochondrial-like central palm" evidence="2">
    <location>
        <begin position="8"/>
        <end position="137"/>
    </location>
</feature>
<dbReference type="AlphaFoldDB" id="C5M0A7"/>
<keyword evidence="4" id="KW-1185">Reference proteome</keyword>
<dbReference type="OrthoDB" id="433688at2759"/>
<evidence type="ECO:0000259" key="2">
    <source>
        <dbReference type="Pfam" id="PF22600"/>
    </source>
</evidence>
<gene>
    <name evidence="3" type="ORF">Pmar_PMAR028403</name>
</gene>
<name>C5M0A7_PERM5</name>
<evidence type="ECO:0000313" key="3">
    <source>
        <dbReference type="EMBL" id="EEQ97596.1"/>
    </source>
</evidence>
<dbReference type="Proteomes" id="UP000007800">
    <property type="component" value="Unassembled WGS sequence"/>
</dbReference>
<dbReference type="InterPro" id="IPR043519">
    <property type="entry name" value="NT_sf"/>
</dbReference>
<dbReference type="OMA" id="PMELSEY"/>
<accession>C5M0A7</accession>
<feature type="compositionally biased region" description="Basic and acidic residues" evidence="1">
    <location>
        <begin position="442"/>
        <end position="451"/>
    </location>
</feature>
<feature type="region of interest" description="Disordered" evidence="1">
    <location>
        <begin position="139"/>
        <end position="165"/>
    </location>
</feature>
<proteinExistence type="predicted"/>
<sequence length="485" mass="55363">MPAKPMELSEYLERIERACRPPREWSRACEMVMENVEHVLNDHYGDKGPRIKAQGSYVQSLMIRGSDLDLVLYRKGRRINSCSKNCVKRYLTTTTEAVVRSLNNLNSDVRARVKQRILHARVPIVKLVFEVRSDVIDLETSDEPTSPSSSSTTSSSCEEDDEDRLVKSVKPQTVEVDMSYGDELRGECDEVIHSLISGGGELCRKFVTLVKLWGRISGATDSFNNCLSTFALILLAIYHFQSVYRMEKRRRNGGNRSIDIAYLLSSFFRWVAFGFHCDIVEVDVEEHRMYSRAPSTYCPMFIRVPRDSFANAARCLSNSQWRNRVLPAFRAAAGSCRGARWTELFGDRVTKLIPFTAEKAAESSDDSSDVESVEEIAVVNEKKRKMAKWREECTTLSLASSESSGSGVEEIELSDDNEEVLEMRVPVSAAEERANNKRGKKRPFEQTEGERKNRKKFRMEGGKMSSKKRARQNQRQKRQQKQRSL</sequence>
<dbReference type="PANTHER" id="PTHR12271">
    <property type="entry name" value="POLY A POLYMERASE CID PAP -RELATED"/>
    <property type="match status" value="1"/>
</dbReference>
<evidence type="ECO:0000256" key="1">
    <source>
        <dbReference type="SAM" id="MobiDB-lite"/>
    </source>
</evidence>
<dbReference type="GO" id="GO:0031123">
    <property type="term" value="P:RNA 3'-end processing"/>
    <property type="evidence" value="ECO:0007669"/>
    <property type="project" value="TreeGrafter"/>
</dbReference>
<organism evidence="4">
    <name type="scientific">Perkinsus marinus (strain ATCC 50983 / TXsc)</name>
    <dbReference type="NCBI Taxonomy" id="423536"/>
    <lineage>
        <taxon>Eukaryota</taxon>
        <taxon>Sar</taxon>
        <taxon>Alveolata</taxon>
        <taxon>Perkinsozoa</taxon>
        <taxon>Perkinsea</taxon>
        <taxon>Perkinsida</taxon>
        <taxon>Perkinsidae</taxon>
        <taxon>Perkinsus</taxon>
    </lineage>
</organism>